<sequence>MKTIIIEDEIVAAQALQDIVCEVDPDIRVIAVLQSIDESVEWFRTHPMPDLIFMDIHLADGSSFAIFEKAEISCPVIFTTAYDEYALKAFEVNSIDYLLKPINKKELERAIRKYKNFSFRSEETAGLINKLLASIKQSTPTYKSYFLVPEKDKLIPLAINDIAYIYIDAKIIKAITYDNRTHYLDQVLDDLMQQLNPLLFFRANRQCIIAHRAVKNLSIWFGNKLSINLNVPTQERILVSKARVSEFKKWFAESN</sequence>
<dbReference type="GO" id="GO:0000156">
    <property type="term" value="F:phosphorelay response regulator activity"/>
    <property type="evidence" value="ECO:0007669"/>
    <property type="project" value="InterPro"/>
</dbReference>
<comment type="caution">
    <text evidence="3">The sequence shown here is derived from an EMBL/GenBank/DDBJ whole genome shotgun (WGS) entry which is preliminary data.</text>
</comment>
<dbReference type="SMART" id="SM00448">
    <property type="entry name" value="REC"/>
    <property type="match status" value="1"/>
</dbReference>
<evidence type="ECO:0000259" key="2">
    <source>
        <dbReference type="PROSITE" id="PS50930"/>
    </source>
</evidence>
<organism evidence="3">
    <name type="scientific">termite gut metagenome</name>
    <dbReference type="NCBI Taxonomy" id="433724"/>
    <lineage>
        <taxon>unclassified sequences</taxon>
        <taxon>metagenomes</taxon>
        <taxon>organismal metagenomes</taxon>
    </lineage>
</organism>
<dbReference type="PROSITE" id="PS50110">
    <property type="entry name" value="RESPONSE_REGULATORY"/>
    <property type="match status" value="1"/>
</dbReference>
<dbReference type="GO" id="GO:0003677">
    <property type="term" value="F:DNA binding"/>
    <property type="evidence" value="ECO:0007669"/>
    <property type="project" value="InterPro"/>
</dbReference>
<accession>A0A5J4R8T0</accession>
<dbReference type="InterPro" id="IPR011006">
    <property type="entry name" value="CheY-like_superfamily"/>
</dbReference>
<dbReference type="EMBL" id="SNRY01001549">
    <property type="protein sequence ID" value="KAA6330102.1"/>
    <property type="molecule type" value="Genomic_DNA"/>
</dbReference>
<feature type="domain" description="HTH LytTR-type" evidence="2">
    <location>
        <begin position="146"/>
        <end position="253"/>
    </location>
</feature>
<evidence type="ECO:0000313" key="3">
    <source>
        <dbReference type="EMBL" id="KAA6330102.1"/>
    </source>
</evidence>
<name>A0A5J4R8T0_9ZZZZ</name>
<dbReference type="PANTHER" id="PTHR37299:SF1">
    <property type="entry name" value="STAGE 0 SPORULATION PROTEIN A HOMOLOG"/>
    <property type="match status" value="1"/>
</dbReference>
<dbReference type="PROSITE" id="PS50930">
    <property type="entry name" value="HTH_LYTTR"/>
    <property type="match status" value="1"/>
</dbReference>
<reference evidence="3" key="1">
    <citation type="submission" date="2019-03" db="EMBL/GenBank/DDBJ databases">
        <title>Single cell metagenomics reveals metabolic interactions within the superorganism composed of flagellate Streblomastix strix and complex community of Bacteroidetes bacteria on its surface.</title>
        <authorList>
            <person name="Treitli S.C."/>
            <person name="Kolisko M."/>
            <person name="Husnik F."/>
            <person name="Keeling P."/>
            <person name="Hampl V."/>
        </authorList>
    </citation>
    <scope>NUCLEOTIDE SEQUENCE</scope>
    <source>
        <strain evidence="3">STM</strain>
    </source>
</reference>
<dbReference type="InterPro" id="IPR046947">
    <property type="entry name" value="LytR-like"/>
</dbReference>
<protein>
    <submittedName>
        <fullName evidence="3">Sensory transduction protein LytR</fullName>
    </submittedName>
</protein>
<dbReference type="SMART" id="SM00850">
    <property type="entry name" value="LytTR"/>
    <property type="match status" value="1"/>
</dbReference>
<dbReference type="InterPro" id="IPR001789">
    <property type="entry name" value="Sig_transdc_resp-reg_receiver"/>
</dbReference>
<dbReference type="Gene3D" id="2.40.50.1020">
    <property type="entry name" value="LytTr DNA-binding domain"/>
    <property type="match status" value="1"/>
</dbReference>
<proteinExistence type="predicted"/>
<dbReference type="PANTHER" id="PTHR37299">
    <property type="entry name" value="TRANSCRIPTIONAL REGULATOR-RELATED"/>
    <property type="match status" value="1"/>
</dbReference>
<dbReference type="Gene3D" id="3.40.50.2300">
    <property type="match status" value="1"/>
</dbReference>
<dbReference type="InterPro" id="IPR007492">
    <property type="entry name" value="LytTR_DNA-bd_dom"/>
</dbReference>
<gene>
    <name evidence="3" type="ORF">EZS27_021159</name>
</gene>
<feature type="domain" description="Response regulatory" evidence="1">
    <location>
        <begin position="2"/>
        <end position="115"/>
    </location>
</feature>
<dbReference type="FunFam" id="3.40.50.2300:FF:000361">
    <property type="entry name" value="Two-component system response regulator"/>
    <property type="match status" value="1"/>
</dbReference>
<dbReference type="SUPFAM" id="SSF52172">
    <property type="entry name" value="CheY-like"/>
    <property type="match status" value="1"/>
</dbReference>
<evidence type="ECO:0000259" key="1">
    <source>
        <dbReference type="PROSITE" id="PS50110"/>
    </source>
</evidence>
<dbReference type="Pfam" id="PF04397">
    <property type="entry name" value="LytTR"/>
    <property type="match status" value="1"/>
</dbReference>
<dbReference type="Pfam" id="PF00072">
    <property type="entry name" value="Response_reg"/>
    <property type="match status" value="1"/>
</dbReference>
<dbReference type="AlphaFoldDB" id="A0A5J4R8T0"/>